<dbReference type="PANTHER" id="PTHR46807:SF5">
    <property type="entry name" value="HELIX LOOP HELIX DNA-BINDING DOMAIN PROTEIN"/>
    <property type="match status" value="1"/>
</dbReference>
<dbReference type="OrthoDB" id="690068at2759"/>
<dbReference type="PROSITE" id="PS50888">
    <property type="entry name" value="BHLH"/>
    <property type="match status" value="1"/>
</dbReference>
<dbReference type="SMART" id="SM00353">
    <property type="entry name" value="HLH"/>
    <property type="match status" value="1"/>
</dbReference>
<dbReference type="GO" id="GO:0046983">
    <property type="term" value="F:protein dimerization activity"/>
    <property type="evidence" value="ECO:0007669"/>
    <property type="project" value="InterPro"/>
</dbReference>
<sequence>MNPLMGENMFNSSRTGMTRSSSLLHVNKDIGELVWENGEVKVQGRGAAVEERAAKLERFYCSSILDQSKKQIQQGFSNFKLISNTYSSSLSQQCKKPRIIDFSGSAQATTKSHTLQHLGTCNNNNNQRTSLGGGMVNFPNFLVPSLLLNKSSSAAAAATSSKGHDHSSVVIDSSNNNKAATQELKETPFHQVQPLDRHSHAQKPYHGASSSSAAPPPPNYNSNNNIEQHLVVASSPVSSIGASNDPDIGIMRKQHEEYSNITDHDHDDTTTYISDDVSEEAGTTTLWPIVSIIHYYLFMQDDEETEDVIIAKETPAAGTRAKRSRDPEVHNLSDRVNKRIHTLKELIPNCNKIDKASTLDDAIDYLKTLKLQLQIMSMGRGLCMPLMMLHNHHNQLMCYRPSSGTGIPHQNMFDGFFNQMRPMIMPPSPLFINPTPPIAPLSIANSSSLDVSHVQAINNGDQVSLHQHTTSSSYPFYFPTIINQEEKNNYGME</sequence>
<dbReference type="EMBL" id="SDMP01000016">
    <property type="protein sequence ID" value="RYR01949.1"/>
    <property type="molecule type" value="Genomic_DNA"/>
</dbReference>
<dbReference type="GO" id="GO:0005634">
    <property type="term" value="C:nucleus"/>
    <property type="evidence" value="ECO:0007669"/>
    <property type="project" value="UniProtKB-SubCell"/>
</dbReference>
<dbReference type="GO" id="GO:0010017">
    <property type="term" value="P:red or far-red light signaling pathway"/>
    <property type="evidence" value="ECO:0007669"/>
    <property type="project" value="UniProtKB-ARBA"/>
</dbReference>
<keyword evidence="8" id="KW-1185">Reference proteome</keyword>
<dbReference type="Pfam" id="PF00010">
    <property type="entry name" value="HLH"/>
    <property type="match status" value="1"/>
</dbReference>
<dbReference type="InterPro" id="IPR044273">
    <property type="entry name" value="PIF3-like"/>
</dbReference>
<comment type="caution">
    <text evidence="7">The sequence shown here is derived from an EMBL/GenBank/DDBJ whole genome shotgun (WGS) entry which is preliminary data.</text>
</comment>
<evidence type="ECO:0000313" key="7">
    <source>
        <dbReference type="EMBL" id="RYR01949.1"/>
    </source>
</evidence>
<dbReference type="Proteomes" id="UP000289738">
    <property type="component" value="Chromosome B06"/>
</dbReference>
<evidence type="ECO:0000256" key="3">
    <source>
        <dbReference type="ARBA" id="ARBA00023163"/>
    </source>
</evidence>
<evidence type="ECO:0000256" key="5">
    <source>
        <dbReference type="SAM" id="MobiDB-lite"/>
    </source>
</evidence>
<comment type="subcellular location">
    <subcellularLocation>
        <location evidence="1">Nucleus</location>
    </subcellularLocation>
</comment>
<protein>
    <recommendedName>
        <fullName evidence="6">BHLH domain-containing protein</fullName>
    </recommendedName>
</protein>
<dbReference type="STRING" id="3818.A0A444YJA1"/>
<accession>A0A444YJA1</accession>
<dbReference type="GO" id="GO:0003700">
    <property type="term" value="F:DNA-binding transcription factor activity"/>
    <property type="evidence" value="ECO:0007669"/>
    <property type="project" value="InterPro"/>
</dbReference>
<gene>
    <name evidence="7" type="ORF">Ahy_B06g080809</name>
</gene>
<name>A0A444YJA1_ARAHY</name>
<evidence type="ECO:0000256" key="1">
    <source>
        <dbReference type="ARBA" id="ARBA00004123"/>
    </source>
</evidence>
<evidence type="ECO:0000256" key="2">
    <source>
        <dbReference type="ARBA" id="ARBA00023015"/>
    </source>
</evidence>
<keyword evidence="3" id="KW-0804">Transcription</keyword>
<feature type="region of interest" description="Disordered" evidence="5">
    <location>
        <begin position="195"/>
        <end position="224"/>
    </location>
</feature>
<organism evidence="7 8">
    <name type="scientific">Arachis hypogaea</name>
    <name type="common">Peanut</name>
    <dbReference type="NCBI Taxonomy" id="3818"/>
    <lineage>
        <taxon>Eukaryota</taxon>
        <taxon>Viridiplantae</taxon>
        <taxon>Streptophyta</taxon>
        <taxon>Embryophyta</taxon>
        <taxon>Tracheophyta</taxon>
        <taxon>Spermatophyta</taxon>
        <taxon>Magnoliopsida</taxon>
        <taxon>eudicotyledons</taxon>
        <taxon>Gunneridae</taxon>
        <taxon>Pentapetalae</taxon>
        <taxon>rosids</taxon>
        <taxon>fabids</taxon>
        <taxon>Fabales</taxon>
        <taxon>Fabaceae</taxon>
        <taxon>Papilionoideae</taxon>
        <taxon>50 kb inversion clade</taxon>
        <taxon>dalbergioids sensu lato</taxon>
        <taxon>Dalbergieae</taxon>
        <taxon>Pterocarpus clade</taxon>
        <taxon>Arachis</taxon>
    </lineage>
</organism>
<dbReference type="Gene3D" id="4.10.280.10">
    <property type="entry name" value="Helix-loop-helix DNA-binding domain"/>
    <property type="match status" value="1"/>
</dbReference>
<evidence type="ECO:0000259" key="6">
    <source>
        <dbReference type="PROSITE" id="PS50888"/>
    </source>
</evidence>
<proteinExistence type="predicted"/>
<keyword evidence="2" id="KW-0805">Transcription regulation</keyword>
<dbReference type="AlphaFoldDB" id="A0A444YJA1"/>
<evidence type="ECO:0000256" key="4">
    <source>
        <dbReference type="ARBA" id="ARBA00023242"/>
    </source>
</evidence>
<keyword evidence="4" id="KW-0539">Nucleus</keyword>
<dbReference type="PANTHER" id="PTHR46807">
    <property type="entry name" value="TRANSCRIPTION FACTOR PIF3"/>
    <property type="match status" value="1"/>
</dbReference>
<dbReference type="SUPFAM" id="SSF47459">
    <property type="entry name" value="HLH, helix-loop-helix DNA-binding domain"/>
    <property type="match status" value="1"/>
</dbReference>
<feature type="domain" description="BHLH" evidence="6">
    <location>
        <begin position="320"/>
        <end position="369"/>
    </location>
</feature>
<evidence type="ECO:0000313" key="8">
    <source>
        <dbReference type="Proteomes" id="UP000289738"/>
    </source>
</evidence>
<dbReference type="InterPro" id="IPR011598">
    <property type="entry name" value="bHLH_dom"/>
</dbReference>
<reference evidence="7 8" key="1">
    <citation type="submission" date="2019-01" db="EMBL/GenBank/DDBJ databases">
        <title>Sequencing of cultivated peanut Arachis hypogaea provides insights into genome evolution and oil improvement.</title>
        <authorList>
            <person name="Chen X."/>
        </authorList>
    </citation>
    <scope>NUCLEOTIDE SEQUENCE [LARGE SCALE GENOMIC DNA]</scope>
    <source>
        <strain evidence="8">cv. Fuhuasheng</strain>
        <tissue evidence="7">Leaves</tissue>
    </source>
</reference>
<dbReference type="InterPro" id="IPR036638">
    <property type="entry name" value="HLH_DNA-bd_sf"/>
</dbReference>